<dbReference type="InterPro" id="IPR036097">
    <property type="entry name" value="HisK_dim/P_sf"/>
</dbReference>
<dbReference type="SUPFAM" id="SSF47384">
    <property type="entry name" value="Homodimeric domain of signal transducing histidine kinase"/>
    <property type="match status" value="1"/>
</dbReference>
<evidence type="ECO:0000313" key="14">
    <source>
        <dbReference type="Proteomes" id="UP001209486"/>
    </source>
</evidence>
<evidence type="ECO:0000313" key="9">
    <source>
        <dbReference type="EMBL" id="MCU9968440.1"/>
    </source>
</evidence>
<comment type="catalytic activity">
    <reaction evidence="1">
        <text>ATP + protein L-histidine = ADP + protein N-phospho-L-histidine.</text>
        <dbReference type="EC" id="2.7.13.3"/>
    </reaction>
</comment>
<keyword evidence="6 10" id="KW-0418">Kinase</keyword>
<dbReference type="SMART" id="SM00388">
    <property type="entry name" value="HisKA"/>
    <property type="match status" value="1"/>
</dbReference>
<dbReference type="EMBL" id="VSZY01000003">
    <property type="protein sequence ID" value="MCU9968440.1"/>
    <property type="molecule type" value="Genomic_DNA"/>
</dbReference>
<evidence type="ECO:0000256" key="3">
    <source>
        <dbReference type="ARBA" id="ARBA00012438"/>
    </source>
</evidence>
<name>A0A378PFB1_9ACTO</name>
<dbReference type="Proteomes" id="UP000578252">
    <property type="component" value="Unassembled WGS sequence"/>
</dbReference>
<dbReference type="Gene3D" id="1.10.287.130">
    <property type="match status" value="1"/>
</dbReference>
<evidence type="ECO:0000259" key="8">
    <source>
        <dbReference type="PROSITE" id="PS50109"/>
    </source>
</evidence>
<sequence length="271" mass="29993">MSWWIGVLGLALAGSLSLNIWLWHHLRRNRREITMLRQVSNRPLAAPNVLTHEIRTPLSLIVGAAELLDGEDAGPLTPTQQQFVDIIMSNSKIVIDMAEDFLYSARLQAQLFELHLQRFDCRIMAQEILEEIRKVHSTAISLDTDTAPIWLEGDQKLLKQALWNLINNALRHGGNATAIRLRVSKTDTGVFFSVTDSGKGLQLQNLTDLFTPFKISSTASNSVGLGLSITEKIVALHGGKILVDTIDGHGTTILVSLPEKPPLTKEDHDGQ</sequence>
<accession>A0A378PFB1</accession>
<proteinExistence type="predicted"/>
<dbReference type="Pfam" id="PF02518">
    <property type="entry name" value="HATPase_c"/>
    <property type="match status" value="1"/>
</dbReference>
<evidence type="ECO:0000313" key="13">
    <source>
        <dbReference type="Proteomes" id="UP000582487"/>
    </source>
</evidence>
<dbReference type="Pfam" id="PF00512">
    <property type="entry name" value="HisKA"/>
    <property type="match status" value="1"/>
</dbReference>
<dbReference type="InterPro" id="IPR005467">
    <property type="entry name" value="His_kinase_dom"/>
</dbReference>
<dbReference type="EMBL" id="JABCUV010000003">
    <property type="protein sequence ID" value="NMW92894.1"/>
    <property type="molecule type" value="Genomic_DNA"/>
</dbReference>
<dbReference type="GO" id="GO:0000155">
    <property type="term" value="F:phosphorelay sensor kinase activity"/>
    <property type="evidence" value="ECO:0007669"/>
    <property type="project" value="InterPro"/>
</dbReference>
<dbReference type="Proteomes" id="UP001209486">
    <property type="component" value="Unassembled WGS sequence"/>
</dbReference>
<organism evidence="10 12">
    <name type="scientific">Mobiluncus mulieris</name>
    <dbReference type="NCBI Taxonomy" id="2052"/>
    <lineage>
        <taxon>Bacteria</taxon>
        <taxon>Bacillati</taxon>
        <taxon>Actinomycetota</taxon>
        <taxon>Actinomycetes</taxon>
        <taxon>Actinomycetales</taxon>
        <taxon>Actinomycetaceae</taxon>
        <taxon>Mobiluncus</taxon>
    </lineage>
</organism>
<evidence type="ECO:0000256" key="6">
    <source>
        <dbReference type="ARBA" id="ARBA00022777"/>
    </source>
</evidence>
<keyword evidence="7" id="KW-0902">Two-component regulatory system</keyword>
<evidence type="ECO:0000313" key="10">
    <source>
        <dbReference type="EMBL" id="NMW65579.1"/>
    </source>
</evidence>
<evidence type="ECO:0000313" key="11">
    <source>
        <dbReference type="EMBL" id="NMW92894.1"/>
    </source>
</evidence>
<evidence type="ECO:0000256" key="1">
    <source>
        <dbReference type="ARBA" id="ARBA00000085"/>
    </source>
</evidence>
<dbReference type="Gene3D" id="3.30.565.10">
    <property type="entry name" value="Histidine kinase-like ATPase, C-terminal domain"/>
    <property type="match status" value="1"/>
</dbReference>
<dbReference type="PRINTS" id="PR00344">
    <property type="entry name" value="BCTRLSENSOR"/>
</dbReference>
<dbReference type="CDD" id="cd00082">
    <property type="entry name" value="HisKA"/>
    <property type="match status" value="1"/>
</dbReference>
<comment type="caution">
    <text evidence="10">The sequence shown here is derived from an EMBL/GenBank/DDBJ whole genome shotgun (WGS) entry which is preliminary data.</text>
</comment>
<keyword evidence="5" id="KW-0808">Transferase</keyword>
<dbReference type="SMART" id="SM00387">
    <property type="entry name" value="HATPase_c"/>
    <property type="match status" value="1"/>
</dbReference>
<dbReference type="InterPro" id="IPR036890">
    <property type="entry name" value="HATPase_C_sf"/>
</dbReference>
<dbReference type="PANTHER" id="PTHR43711:SF1">
    <property type="entry name" value="HISTIDINE KINASE 1"/>
    <property type="match status" value="1"/>
</dbReference>
<dbReference type="InterPro" id="IPR050736">
    <property type="entry name" value="Sensor_HK_Regulatory"/>
</dbReference>
<evidence type="ECO:0000256" key="7">
    <source>
        <dbReference type="ARBA" id="ARBA00023012"/>
    </source>
</evidence>
<dbReference type="EMBL" id="JABCUR010000007">
    <property type="protein sequence ID" value="NMW65579.1"/>
    <property type="molecule type" value="Genomic_DNA"/>
</dbReference>
<dbReference type="PANTHER" id="PTHR43711">
    <property type="entry name" value="TWO-COMPONENT HISTIDINE KINASE"/>
    <property type="match status" value="1"/>
</dbReference>
<gene>
    <name evidence="9" type="ORF">FYZ43_03250</name>
    <name evidence="11" type="ORF">HHJ74_04155</name>
    <name evidence="10" type="ORF">HHJ78_08635</name>
</gene>
<dbReference type="EC" id="2.7.13.3" evidence="3"/>
<dbReference type="CDD" id="cd00075">
    <property type="entry name" value="HATPase"/>
    <property type="match status" value="1"/>
</dbReference>
<evidence type="ECO:0000256" key="2">
    <source>
        <dbReference type="ARBA" id="ARBA00004236"/>
    </source>
</evidence>
<reference evidence="12 13" key="2">
    <citation type="submission" date="2020-04" db="EMBL/GenBank/DDBJ databases">
        <title>Antimicrobial susceptibility and clonality of vaginal-derived multi-drug resistant Mobiluncus isolates in China.</title>
        <authorList>
            <person name="Zhang X."/>
        </authorList>
    </citation>
    <scope>NUCLEOTIDE SEQUENCE [LARGE SCALE GENOMIC DNA]</scope>
    <source>
        <strain evidence="10 12">13</strain>
        <strain evidence="11 13">7</strain>
    </source>
</reference>
<dbReference type="GO" id="GO:0005886">
    <property type="term" value="C:plasma membrane"/>
    <property type="evidence" value="ECO:0007669"/>
    <property type="project" value="UniProtKB-SubCell"/>
</dbReference>
<dbReference type="InterPro" id="IPR003594">
    <property type="entry name" value="HATPase_dom"/>
</dbReference>
<feature type="domain" description="Histidine kinase" evidence="8">
    <location>
        <begin position="49"/>
        <end position="261"/>
    </location>
</feature>
<evidence type="ECO:0000256" key="5">
    <source>
        <dbReference type="ARBA" id="ARBA00022679"/>
    </source>
</evidence>
<dbReference type="InterPro" id="IPR003661">
    <property type="entry name" value="HisK_dim/P_dom"/>
</dbReference>
<comment type="subcellular location">
    <subcellularLocation>
        <location evidence="2">Cell membrane</location>
    </subcellularLocation>
</comment>
<dbReference type="SUPFAM" id="SSF55874">
    <property type="entry name" value="ATPase domain of HSP90 chaperone/DNA topoisomerase II/histidine kinase"/>
    <property type="match status" value="1"/>
</dbReference>
<evidence type="ECO:0000313" key="12">
    <source>
        <dbReference type="Proteomes" id="UP000578252"/>
    </source>
</evidence>
<dbReference type="Proteomes" id="UP000582487">
    <property type="component" value="Unassembled WGS sequence"/>
</dbReference>
<dbReference type="RefSeq" id="WP_004016444.1">
    <property type="nucleotide sequence ID" value="NZ_CAMUNX010000004.1"/>
</dbReference>
<dbReference type="AlphaFoldDB" id="A0A378PFB1"/>
<reference evidence="9 14" key="1">
    <citation type="submission" date="2019-08" db="EMBL/GenBank/DDBJ databases">
        <title>Comparison of rpoB and gyrB Sequences from Mobiluncus Species and Development of a Multiplex PCR Method for Clinical Detection of Mobiluncus curtisii and Mobiluncus mulieris.</title>
        <authorList>
            <person name="Yang L."/>
            <person name="Shen Y."/>
            <person name="Xu G."/>
            <person name="Shu L.-B."/>
            <person name="Hu J."/>
            <person name="Zhang R."/>
            <person name="Wang Y."/>
            <person name="Zhou H.-W."/>
            <person name="Zhang X."/>
        </authorList>
    </citation>
    <scope>NUCLEOTIDE SEQUENCE [LARGE SCALE GENOMIC DNA]</scope>
    <source>
        <strain evidence="9 14">M26</strain>
    </source>
</reference>
<dbReference type="PROSITE" id="PS50109">
    <property type="entry name" value="HIS_KIN"/>
    <property type="match status" value="1"/>
</dbReference>
<evidence type="ECO:0000256" key="4">
    <source>
        <dbReference type="ARBA" id="ARBA00022553"/>
    </source>
</evidence>
<protein>
    <recommendedName>
        <fullName evidence="3">histidine kinase</fullName>
        <ecNumber evidence="3">2.7.13.3</ecNumber>
    </recommendedName>
</protein>
<dbReference type="InterPro" id="IPR004358">
    <property type="entry name" value="Sig_transdc_His_kin-like_C"/>
</dbReference>
<keyword evidence="4" id="KW-0597">Phosphoprotein</keyword>